<accession>A0A9Q3DUA1</accession>
<evidence type="ECO:0008006" key="3">
    <source>
        <dbReference type="Google" id="ProtNLM"/>
    </source>
</evidence>
<keyword evidence="2" id="KW-1185">Reference proteome</keyword>
<dbReference type="EMBL" id="AVOT02020246">
    <property type="protein sequence ID" value="MBW0508297.1"/>
    <property type="molecule type" value="Genomic_DNA"/>
</dbReference>
<sequence length="332" mass="38089">MSKVCLSVFKHEQGFCICPAHQDDEKSDTPAICKNIKQLIEDRDHFTSNKVLVTLIRAVVDAIAHLECENTTIGDIWKELIISHKKIKEWIGYSRFQDLKNHCIEIIHKQSAKFLDKIYIVGFFLSPLYCQVAVSCKHSLDDVARILLEIAKEWKFSRNEALTIIDQIQHYYSNEAPFNLLKTSSAQNYWLQLPSNKDTAALKRISIALLEVVPHAAGVESLFSIMSAVKTKGQNCMAPNTLHMVSQHIQEKNTFRADFMDCFDSFLLPDELENFDKGVFENGSKVQSICNEAFMDTLFDFEMFDSSTMDSEEVIRQGLDTVEEKWEIHHLL</sequence>
<comment type="caution">
    <text evidence="1">The sequence shown here is derived from an EMBL/GenBank/DDBJ whole genome shotgun (WGS) entry which is preliminary data.</text>
</comment>
<reference evidence="1" key="1">
    <citation type="submission" date="2021-03" db="EMBL/GenBank/DDBJ databases">
        <title>Draft genome sequence of rust myrtle Austropuccinia psidii MF-1, a brazilian biotype.</title>
        <authorList>
            <person name="Quecine M.C."/>
            <person name="Pachon D.M.R."/>
            <person name="Bonatelli M.L."/>
            <person name="Correr F.H."/>
            <person name="Franceschini L.M."/>
            <person name="Leite T.F."/>
            <person name="Margarido G.R.A."/>
            <person name="Almeida C.A."/>
            <person name="Ferrarezi J.A."/>
            <person name="Labate C.A."/>
        </authorList>
    </citation>
    <scope>NUCLEOTIDE SEQUENCE</scope>
    <source>
        <strain evidence="1">MF-1</strain>
    </source>
</reference>
<dbReference type="AlphaFoldDB" id="A0A9Q3DUA1"/>
<protein>
    <recommendedName>
        <fullName evidence="3">HAT C-terminal dimerisation domain-containing protein</fullName>
    </recommendedName>
</protein>
<evidence type="ECO:0000313" key="1">
    <source>
        <dbReference type="EMBL" id="MBW0508297.1"/>
    </source>
</evidence>
<gene>
    <name evidence="1" type="ORF">O181_048012</name>
</gene>
<proteinExistence type="predicted"/>
<organism evidence="1 2">
    <name type="scientific">Austropuccinia psidii MF-1</name>
    <dbReference type="NCBI Taxonomy" id="1389203"/>
    <lineage>
        <taxon>Eukaryota</taxon>
        <taxon>Fungi</taxon>
        <taxon>Dikarya</taxon>
        <taxon>Basidiomycota</taxon>
        <taxon>Pucciniomycotina</taxon>
        <taxon>Pucciniomycetes</taxon>
        <taxon>Pucciniales</taxon>
        <taxon>Sphaerophragmiaceae</taxon>
        <taxon>Austropuccinia</taxon>
    </lineage>
</organism>
<name>A0A9Q3DUA1_9BASI</name>
<dbReference type="SUPFAM" id="SSF53098">
    <property type="entry name" value="Ribonuclease H-like"/>
    <property type="match status" value="1"/>
</dbReference>
<dbReference type="Proteomes" id="UP000765509">
    <property type="component" value="Unassembled WGS sequence"/>
</dbReference>
<dbReference type="OrthoDB" id="2506168at2759"/>
<dbReference type="InterPro" id="IPR012337">
    <property type="entry name" value="RNaseH-like_sf"/>
</dbReference>
<evidence type="ECO:0000313" key="2">
    <source>
        <dbReference type="Proteomes" id="UP000765509"/>
    </source>
</evidence>